<keyword evidence="3" id="KW-1185">Reference proteome</keyword>
<reference evidence="2 3" key="1">
    <citation type="journal article" date="1991" name="Int. J. Syst. Bacteriol.">
        <title>Description of the erythromycin-producing bacterium Arthrobacter sp. strain NRRL B-3381 as Aeromicrobium erythreum gen. nov., sp. nov.</title>
        <authorList>
            <person name="Miller E.S."/>
            <person name="Woese C.R."/>
            <person name="Brenner S."/>
        </authorList>
    </citation>
    <scope>NUCLEOTIDE SEQUENCE [LARGE SCALE GENOMIC DNA]</scope>
    <source>
        <strain evidence="2 3">AR18</strain>
    </source>
</reference>
<sequence length="96" mass="10579">MSAEPTATGGCDGPDCSKALENLYLFLDSEIDSASCDEIQAHIDDCSQCLTEYDLERLVKALVHRSCSEVAPEPLRDKVLLSIRAVQVQITEYRTS</sequence>
<proteinExistence type="predicted"/>
<protein>
    <submittedName>
        <fullName evidence="2">Anti-sigma factor</fullName>
    </submittedName>
</protein>
<dbReference type="NCBIfam" id="TIGR03988">
    <property type="entry name" value="antisig_RsrA"/>
    <property type="match status" value="1"/>
</dbReference>
<dbReference type="KEGG" id="aer:AERYTH_06470"/>
<dbReference type="RefSeq" id="WP_067856161.1">
    <property type="nucleotide sequence ID" value="NZ_CP011502.1"/>
</dbReference>
<gene>
    <name evidence="2" type="ORF">AERYTH_06470</name>
</gene>
<evidence type="ECO:0000259" key="1">
    <source>
        <dbReference type="Pfam" id="PF13490"/>
    </source>
</evidence>
<name>A0A0U4B958_9ACTN</name>
<dbReference type="EMBL" id="CP011502">
    <property type="protein sequence ID" value="ALX04356.1"/>
    <property type="molecule type" value="Genomic_DNA"/>
</dbReference>
<evidence type="ECO:0000313" key="3">
    <source>
        <dbReference type="Proteomes" id="UP000067689"/>
    </source>
</evidence>
<dbReference type="Proteomes" id="UP000067689">
    <property type="component" value="Chromosome"/>
</dbReference>
<feature type="domain" description="Putative zinc-finger" evidence="1">
    <location>
        <begin position="16"/>
        <end position="49"/>
    </location>
</feature>
<dbReference type="STRING" id="2041.AERYTH_06470"/>
<dbReference type="OrthoDB" id="3267840at2"/>
<dbReference type="AlphaFoldDB" id="A0A0U4B958"/>
<organism evidence="2 3">
    <name type="scientific">Aeromicrobium erythreum</name>
    <dbReference type="NCBI Taxonomy" id="2041"/>
    <lineage>
        <taxon>Bacteria</taxon>
        <taxon>Bacillati</taxon>
        <taxon>Actinomycetota</taxon>
        <taxon>Actinomycetes</taxon>
        <taxon>Propionibacteriales</taxon>
        <taxon>Nocardioidaceae</taxon>
        <taxon>Aeromicrobium</taxon>
    </lineage>
</organism>
<dbReference type="Pfam" id="PF13490">
    <property type="entry name" value="zf-HC2"/>
    <property type="match status" value="1"/>
</dbReference>
<accession>A0A0U4B958</accession>
<evidence type="ECO:0000313" key="2">
    <source>
        <dbReference type="EMBL" id="ALX04356.1"/>
    </source>
</evidence>
<dbReference type="PATRIC" id="fig|2041.4.peg.1357"/>
<dbReference type="InterPro" id="IPR024020">
    <property type="entry name" value="Anit_sigma_mycothiol_RsrA"/>
</dbReference>
<dbReference type="InterPro" id="IPR027383">
    <property type="entry name" value="Znf_put"/>
</dbReference>